<dbReference type="EMBL" id="BRZM01000083">
    <property type="protein sequence ID" value="GLD65791.1"/>
    <property type="molecule type" value="Genomic_DNA"/>
</dbReference>
<keyword evidence="3" id="KW-0732">Signal</keyword>
<dbReference type="SUPFAM" id="SSF101912">
    <property type="entry name" value="Sema domain"/>
    <property type="match status" value="1"/>
</dbReference>
<dbReference type="InterPro" id="IPR001627">
    <property type="entry name" value="Semap_dom"/>
</dbReference>
<feature type="chain" id="PRO_5042099295" evidence="3">
    <location>
        <begin position="28"/>
        <end position="117"/>
    </location>
</feature>
<comment type="caution">
    <text evidence="5">The sequence shown here is derived from an EMBL/GenBank/DDBJ whole genome shotgun (WGS) entry which is preliminary data.</text>
</comment>
<sequence length="117" mass="12972">MTASSQDSAPSSLAGLFLVLLLPTVFTQNSVLTTPTLSLFDPLSQPECTKKEHPKVSIQALSPWMSTFSYPSVRDYSQLTLDLTRNELIVGARNYLFRLDLSNMSLIQLVKQLSLPP</sequence>
<dbReference type="PROSITE" id="PS51004">
    <property type="entry name" value="SEMA"/>
    <property type="match status" value="1"/>
</dbReference>
<feature type="signal peptide" evidence="3">
    <location>
        <begin position="1"/>
        <end position="27"/>
    </location>
</feature>
<dbReference type="InterPro" id="IPR015943">
    <property type="entry name" value="WD40/YVTN_repeat-like_dom_sf"/>
</dbReference>
<reference evidence="5" key="1">
    <citation type="submission" date="2022-08" db="EMBL/GenBank/DDBJ databases">
        <title>Genome sequencing of akame (Lates japonicus).</title>
        <authorList>
            <person name="Hashiguchi Y."/>
            <person name="Takahashi H."/>
        </authorList>
    </citation>
    <scope>NUCLEOTIDE SEQUENCE</scope>
    <source>
        <strain evidence="5">Kochi</strain>
    </source>
</reference>
<gene>
    <name evidence="5" type="ORF">AKAME5_001723600</name>
</gene>
<keyword evidence="6" id="KW-1185">Reference proteome</keyword>
<evidence type="ECO:0000256" key="1">
    <source>
        <dbReference type="ARBA" id="ARBA00023180"/>
    </source>
</evidence>
<evidence type="ECO:0000256" key="3">
    <source>
        <dbReference type="SAM" id="SignalP"/>
    </source>
</evidence>
<comment type="caution">
    <text evidence="2">Lacks conserved residue(s) required for the propagation of feature annotation.</text>
</comment>
<evidence type="ECO:0000313" key="6">
    <source>
        <dbReference type="Proteomes" id="UP001279410"/>
    </source>
</evidence>
<evidence type="ECO:0000256" key="2">
    <source>
        <dbReference type="PROSITE-ProRule" id="PRU00352"/>
    </source>
</evidence>
<name>A0AAD3RES1_LATJO</name>
<accession>A0AAD3RES1</accession>
<dbReference type="GO" id="GO:0007399">
    <property type="term" value="P:nervous system development"/>
    <property type="evidence" value="ECO:0007669"/>
    <property type="project" value="UniProtKB-ARBA"/>
</dbReference>
<keyword evidence="1" id="KW-0325">Glycoprotein</keyword>
<evidence type="ECO:0000313" key="5">
    <source>
        <dbReference type="EMBL" id="GLD65791.1"/>
    </source>
</evidence>
<dbReference type="AlphaFoldDB" id="A0AAD3RES1"/>
<protein>
    <submittedName>
        <fullName evidence="5">Semaphorin-5B</fullName>
    </submittedName>
</protein>
<dbReference type="InterPro" id="IPR036352">
    <property type="entry name" value="Semap_dom_sf"/>
</dbReference>
<dbReference type="Gene3D" id="2.130.10.10">
    <property type="entry name" value="YVTN repeat-like/Quinoprotein amine dehydrogenase"/>
    <property type="match status" value="1"/>
</dbReference>
<evidence type="ECO:0000259" key="4">
    <source>
        <dbReference type="PROSITE" id="PS51004"/>
    </source>
</evidence>
<proteinExistence type="predicted"/>
<organism evidence="5 6">
    <name type="scientific">Lates japonicus</name>
    <name type="common">Japanese lates</name>
    <dbReference type="NCBI Taxonomy" id="270547"/>
    <lineage>
        <taxon>Eukaryota</taxon>
        <taxon>Metazoa</taxon>
        <taxon>Chordata</taxon>
        <taxon>Craniata</taxon>
        <taxon>Vertebrata</taxon>
        <taxon>Euteleostomi</taxon>
        <taxon>Actinopterygii</taxon>
        <taxon>Neopterygii</taxon>
        <taxon>Teleostei</taxon>
        <taxon>Neoteleostei</taxon>
        <taxon>Acanthomorphata</taxon>
        <taxon>Carangaria</taxon>
        <taxon>Carangaria incertae sedis</taxon>
        <taxon>Centropomidae</taxon>
        <taxon>Lates</taxon>
    </lineage>
</organism>
<feature type="domain" description="Sema" evidence="4">
    <location>
        <begin position="53"/>
        <end position="117"/>
    </location>
</feature>
<dbReference type="Proteomes" id="UP001279410">
    <property type="component" value="Unassembled WGS sequence"/>
</dbReference>